<dbReference type="AlphaFoldDB" id="A0A3B0MGS9"/>
<sequence>MTNDCSSRPDTETIATEISCLKTFITYILKALNQADAGRAILNMEKEILAMQDPKQAEVFQRIIEQIKTAYRS</sequence>
<evidence type="ECO:0000313" key="1">
    <source>
        <dbReference type="EMBL" id="SSW95219.1"/>
    </source>
</evidence>
<gene>
    <name evidence="1" type="ORF">ARTV_0963</name>
</gene>
<proteinExistence type="predicted"/>
<organism evidence="1">
    <name type="scientific">Arsenophonus endosymbiont of Trialeurodes vaporariorum</name>
    <dbReference type="NCBI Taxonomy" id="235567"/>
    <lineage>
        <taxon>Bacteria</taxon>
        <taxon>Pseudomonadati</taxon>
        <taxon>Pseudomonadota</taxon>
        <taxon>Gammaproteobacteria</taxon>
        <taxon>Enterobacterales</taxon>
        <taxon>Morganellaceae</taxon>
        <taxon>Arsenophonus</taxon>
    </lineage>
</organism>
<protein>
    <recommendedName>
        <fullName evidence="2">DUF2594 domain-containing protein</fullName>
    </recommendedName>
</protein>
<dbReference type="InterPro" id="IPR019705">
    <property type="entry name" value="DUF2594"/>
</dbReference>
<dbReference type="Pfam" id="PF10769">
    <property type="entry name" value="DUF2594"/>
    <property type="match status" value="1"/>
</dbReference>
<dbReference type="EMBL" id="UFQR01000003">
    <property type="protein sequence ID" value="SSW95219.1"/>
    <property type="molecule type" value="Genomic_DNA"/>
</dbReference>
<reference evidence="1" key="1">
    <citation type="submission" date="2018-04" db="EMBL/GenBank/DDBJ databases">
        <authorList>
            <person name="Go L.Y."/>
            <person name="Mitchell J.A."/>
        </authorList>
    </citation>
    <scope>NUCLEOTIDE SEQUENCE</scope>
    <source>
        <strain evidence="1">ARTV</strain>
    </source>
</reference>
<name>A0A3B0MGS9_9GAMM</name>
<accession>A0A3B0MGS9</accession>
<evidence type="ECO:0008006" key="2">
    <source>
        <dbReference type="Google" id="ProtNLM"/>
    </source>
</evidence>